<evidence type="ECO:0000256" key="1">
    <source>
        <dbReference type="ARBA" id="ARBA00022723"/>
    </source>
</evidence>
<keyword evidence="1" id="KW-0479">Metal-binding</keyword>
<dbReference type="EMBL" id="SNRW01000472">
    <property type="protein sequence ID" value="KAA6400946.1"/>
    <property type="molecule type" value="Genomic_DNA"/>
</dbReference>
<dbReference type="InterPro" id="IPR049439">
    <property type="entry name" value="TRAFD1-XIAF1_Znf"/>
</dbReference>
<feature type="compositionally biased region" description="Polar residues" evidence="4">
    <location>
        <begin position="314"/>
        <end position="330"/>
    </location>
</feature>
<feature type="compositionally biased region" description="Basic and acidic residues" evidence="4">
    <location>
        <begin position="348"/>
        <end position="358"/>
    </location>
</feature>
<sequence>MSAIICEGRTCENCKQIIESNFDAHEIFCRRNITLCLKCNELVQKRAFDEHDREVHKLVKCEKCDIDIDQYFIDQHSTDECALRIVGLCPYCKIELIPSTLYSHQEECGARTDECQICGARIRNRDMENHILSNCEDLTLKQQQQDQGYNDMEFFNQPSSFFPEQGMNWELSNENLNNQQLIYGMNQKVRQKKIPFQSTPGYRLGSDINEDQFNEGGQKQDYSKDLQSNWEINQQKEKIKADERFNQLVAKQKQKIDSQKSQLDFSNNDYVLETADVRKNIGKSHGSISNPRSRGRGAKISPSKAPNARGRGRGQTSQKHSAITNNSGINNHIIAGFGPLGEIEQINKAKEKEVDKKPNIFKGRGHKVGSNKLSNSPLHPPKKR</sequence>
<evidence type="ECO:0000256" key="2">
    <source>
        <dbReference type="ARBA" id="ARBA00022771"/>
    </source>
</evidence>
<organism evidence="6 7">
    <name type="scientific">Streblomastix strix</name>
    <dbReference type="NCBI Taxonomy" id="222440"/>
    <lineage>
        <taxon>Eukaryota</taxon>
        <taxon>Metamonada</taxon>
        <taxon>Preaxostyla</taxon>
        <taxon>Oxymonadida</taxon>
        <taxon>Streblomastigidae</taxon>
        <taxon>Streblomastix</taxon>
    </lineage>
</organism>
<keyword evidence="2" id="KW-0863">Zinc-finger</keyword>
<protein>
    <recommendedName>
        <fullName evidence="5">TRAFD1/XAF1 zinc finger domain-containing protein</fullName>
    </recommendedName>
</protein>
<dbReference type="PANTHER" id="PTHR16295">
    <property type="entry name" value="TRAF-TYPE ZINC FINGER PROTEIN-RELATED"/>
    <property type="match status" value="1"/>
</dbReference>
<feature type="region of interest" description="Disordered" evidence="4">
    <location>
        <begin position="281"/>
        <end position="331"/>
    </location>
</feature>
<feature type="region of interest" description="Disordered" evidence="4">
    <location>
        <begin position="197"/>
        <end position="224"/>
    </location>
</feature>
<reference evidence="6 7" key="1">
    <citation type="submission" date="2019-03" db="EMBL/GenBank/DDBJ databases">
        <title>Single cell metagenomics reveals metabolic interactions within the superorganism composed of flagellate Streblomastix strix and complex community of Bacteroidetes bacteria on its surface.</title>
        <authorList>
            <person name="Treitli S.C."/>
            <person name="Kolisko M."/>
            <person name="Husnik F."/>
            <person name="Keeling P."/>
            <person name="Hampl V."/>
        </authorList>
    </citation>
    <scope>NUCLEOTIDE SEQUENCE [LARGE SCALE GENOMIC DNA]</scope>
    <source>
        <strain evidence="6">ST1C</strain>
    </source>
</reference>
<dbReference type="Proteomes" id="UP000324800">
    <property type="component" value="Unassembled WGS sequence"/>
</dbReference>
<dbReference type="InterPro" id="IPR013083">
    <property type="entry name" value="Znf_RING/FYVE/PHD"/>
</dbReference>
<name>A0A5J4X2H2_9EUKA</name>
<gene>
    <name evidence="6" type="ORF">EZS28_003530</name>
</gene>
<dbReference type="Gene3D" id="3.30.40.10">
    <property type="entry name" value="Zinc/RING finger domain, C3HC4 (zinc finger)"/>
    <property type="match status" value="1"/>
</dbReference>
<feature type="domain" description="TRAFD1/XAF1 zinc finger" evidence="5">
    <location>
        <begin position="94"/>
        <end position="130"/>
    </location>
</feature>
<accession>A0A5J4X2H2</accession>
<dbReference type="AlphaFoldDB" id="A0A5J4X2H2"/>
<evidence type="ECO:0000259" key="5">
    <source>
        <dbReference type="Pfam" id="PF21366"/>
    </source>
</evidence>
<evidence type="ECO:0000313" key="7">
    <source>
        <dbReference type="Proteomes" id="UP000324800"/>
    </source>
</evidence>
<proteinExistence type="predicted"/>
<comment type="caution">
    <text evidence="6">The sequence shown here is derived from an EMBL/GenBank/DDBJ whole genome shotgun (WGS) entry which is preliminary data.</text>
</comment>
<evidence type="ECO:0000256" key="4">
    <source>
        <dbReference type="SAM" id="MobiDB-lite"/>
    </source>
</evidence>
<dbReference type="SUPFAM" id="SSF49599">
    <property type="entry name" value="TRAF domain-like"/>
    <property type="match status" value="1"/>
</dbReference>
<feature type="region of interest" description="Disordered" evidence="4">
    <location>
        <begin position="348"/>
        <end position="384"/>
    </location>
</feature>
<keyword evidence="3" id="KW-0862">Zinc</keyword>
<dbReference type="InterPro" id="IPR051986">
    <property type="entry name" value="Innate_Immune_Apopt_Reg"/>
</dbReference>
<dbReference type="GO" id="GO:0005739">
    <property type="term" value="C:mitochondrion"/>
    <property type="evidence" value="ECO:0007669"/>
    <property type="project" value="TreeGrafter"/>
</dbReference>
<dbReference type="PANTHER" id="PTHR16295:SF10">
    <property type="entry name" value="EXPRESSED PROTEIN"/>
    <property type="match status" value="1"/>
</dbReference>
<dbReference type="OrthoDB" id="193703at2759"/>
<evidence type="ECO:0000313" key="6">
    <source>
        <dbReference type="EMBL" id="KAA6400946.1"/>
    </source>
</evidence>
<dbReference type="Pfam" id="PF21366">
    <property type="entry name" value="TRAFD1-XIAF1_ZnF"/>
    <property type="match status" value="1"/>
</dbReference>
<evidence type="ECO:0000256" key="3">
    <source>
        <dbReference type="ARBA" id="ARBA00022833"/>
    </source>
</evidence>